<dbReference type="Gene3D" id="3.60.10.10">
    <property type="entry name" value="Endonuclease/exonuclease/phosphatase"/>
    <property type="match status" value="1"/>
</dbReference>
<evidence type="ECO:0000313" key="2">
    <source>
        <dbReference type="EMBL" id="CAK1593282.1"/>
    </source>
</evidence>
<gene>
    <name evidence="2" type="ORF">PARMNEM_LOCUS13080</name>
</gene>
<accession>A0AAV1LGU2</accession>
<dbReference type="Proteomes" id="UP001314205">
    <property type="component" value="Unassembled WGS sequence"/>
</dbReference>
<sequence length="303" mass="35481">MAIGTAYRPEYVSVQETLDALSETMNSMARCDITCILGDFNIDMACISSSKVKELKHFCYHYSLQQLVKEPTRITDHSQTIIDLVMTDSPLKCKYIDVIHNHCLSDHALVIVDLDIKKPNLNKEVRIQRPLYYINQDKFTEDLKLIPWESIYNLHNVDEMVKTFNMYIIKLFDIHAPICKVVLKDKPKPWITNMVKFMMKLRDKALTKAQKDKKDSSKDYYQNFVTATIEIERKAYYNNFVNNNMKNPTLLWKNIKNSTQFDYMHKPIIPEHLNDPNKINDHFLNLPVSNISNSSKLNINQHC</sequence>
<protein>
    <recommendedName>
        <fullName evidence="1">Endonuclease/exonuclease/phosphatase domain-containing protein</fullName>
    </recommendedName>
</protein>
<dbReference type="InterPro" id="IPR036691">
    <property type="entry name" value="Endo/exonu/phosph_ase_sf"/>
</dbReference>
<feature type="domain" description="Endonuclease/exonuclease/phosphatase" evidence="1">
    <location>
        <begin position="4"/>
        <end position="110"/>
    </location>
</feature>
<dbReference type="Pfam" id="PF14529">
    <property type="entry name" value="Exo_endo_phos_2"/>
    <property type="match status" value="1"/>
</dbReference>
<name>A0AAV1LGU2_9NEOP</name>
<proteinExistence type="predicted"/>
<dbReference type="PANTHER" id="PTHR47510:SF3">
    <property type="entry name" value="ENDO_EXONUCLEASE_PHOSPHATASE DOMAIN-CONTAINING PROTEIN"/>
    <property type="match status" value="1"/>
</dbReference>
<reference evidence="2 3" key="1">
    <citation type="submission" date="2023-11" db="EMBL/GenBank/DDBJ databases">
        <authorList>
            <person name="Hedman E."/>
            <person name="Englund M."/>
            <person name="Stromberg M."/>
            <person name="Nyberg Akerstrom W."/>
            <person name="Nylinder S."/>
            <person name="Jareborg N."/>
            <person name="Kallberg Y."/>
            <person name="Kronander E."/>
        </authorList>
    </citation>
    <scope>NUCLEOTIDE SEQUENCE [LARGE SCALE GENOMIC DNA]</scope>
</reference>
<dbReference type="PANTHER" id="PTHR47510">
    <property type="entry name" value="REVERSE TRANSCRIPTASE DOMAIN-CONTAINING PROTEIN"/>
    <property type="match status" value="1"/>
</dbReference>
<comment type="caution">
    <text evidence="2">The sequence shown here is derived from an EMBL/GenBank/DDBJ whole genome shotgun (WGS) entry which is preliminary data.</text>
</comment>
<keyword evidence="3" id="KW-1185">Reference proteome</keyword>
<evidence type="ECO:0000259" key="1">
    <source>
        <dbReference type="Pfam" id="PF14529"/>
    </source>
</evidence>
<organism evidence="2 3">
    <name type="scientific">Parnassius mnemosyne</name>
    <name type="common">clouded apollo</name>
    <dbReference type="NCBI Taxonomy" id="213953"/>
    <lineage>
        <taxon>Eukaryota</taxon>
        <taxon>Metazoa</taxon>
        <taxon>Ecdysozoa</taxon>
        <taxon>Arthropoda</taxon>
        <taxon>Hexapoda</taxon>
        <taxon>Insecta</taxon>
        <taxon>Pterygota</taxon>
        <taxon>Neoptera</taxon>
        <taxon>Endopterygota</taxon>
        <taxon>Lepidoptera</taxon>
        <taxon>Glossata</taxon>
        <taxon>Ditrysia</taxon>
        <taxon>Papilionoidea</taxon>
        <taxon>Papilionidae</taxon>
        <taxon>Parnassiinae</taxon>
        <taxon>Parnassini</taxon>
        <taxon>Parnassius</taxon>
        <taxon>Driopa</taxon>
    </lineage>
</organism>
<dbReference type="GO" id="GO:0003824">
    <property type="term" value="F:catalytic activity"/>
    <property type="evidence" value="ECO:0007669"/>
    <property type="project" value="InterPro"/>
</dbReference>
<dbReference type="AlphaFoldDB" id="A0AAV1LGU2"/>
<dbReference type="InterPro" id="IPR005135">
    <property type="entry name" value="Endo/exonuclease/phosphatase"/>
</dbReference>
<dbReference type="EMBL" id="CAVLGL010000088">
    <property type="protein sequence ID" value="CAK1593282.1"/>
    <property type="molecule type" value="Genomic_DNA"/>
</dbReference>
<dbReference type="SUPFAM" id="SSF56219">
    <property type="entry name" value="DNase I-like"/>
    <property type="match status" value="1"/>
</dbReference>
<evidence type="ECO:0000313" key="3">
    <source>
        <dbReference type="Proteomes" id="UP001314205"/>
    </source>
</evidence>